<evidence type="ECO:0000313" key="2">
    <source>
        <dbReference type="EMBL" id="PTB67592.1"/>
    </source>
</evidence>
<name>A0A2T4BE37_9HYPO</name>
<proteinExistence type="predicted"/>
<keyword evidence="3" id="KW-1185">Reference proteome</keyword>
<dbReference type="EMBL" id="KZ680211">
    <property type="protein sequence ID" value="PTB67592.1"/>
    <property type="molecule type" value="Genomic_DNA"/>
</dbReference>
<gene>
    <name evidence="2" type="ORF">BBK36DRAFT_3601</name>
</gene>
<organism evidence="2 3">
    <name type="scientific">Trichoderma citrinoviride</name>
    <dbReference type="NCBI Taxonomy" id="58853"/>
    <lineage>
        <taxon>Eukaryota</taxon>
        <taxon>Fungi</taxon>
        <taxon>Dikarya</taxon>
        <taxon>Ascomycota</taxon>
        <taxon>Pezizomycotina</taxon>
        <taxon>Sordariomycetes</taxon>
        <taxon>Hypocreomycetidae</taxon>
        <taxon>Hypocreales</taxon>
        <taxon>Hypocreaceae</taxon>
        <taxon>Trichoderma</taxon>
    </lineage>
</organism>
<keyword evidence="1" id="KW-0732">Signal</keyword>
<feature type="signal peptide" evidence="1">
    <location>
        <begin position="1"/>
        <end position="25"/>
    </location>
</feature>
<evidence type="ECO:0000256" key="1">
    <source>
        <dbReference type="SAM" id="SignalP"/>
    </source>
</evidence>
<feature type="chain" id="PRO_5015766050" evidence="1">
    <location>
        <begin position="26"/>
        <end position="137"/>
    </location>
</feature>
<dbReference type="OrthoDB" id="5233988at2759"/>
<sequence>MAPSTTKTLLLALTLSLLATNPATAAALLGEEDHENAPEANNNTTGGGCTTTSTLTLSRLSTPPYWPQCSWDGTLSIYSSTATATRSVDCHGCTDVRITAVPAVHCPAKIISTIVRVGTATTTYKTVCSVTPAASHS</sequence>
<accession>A0A2T4BE37</accession>
<protein>
    <submittedName>
        <fullName evidence="2">Uncharacterized protein</fullName>
    </submittedName>
</protein>
<dbReference type="AlphaFoldDB" id="A0A2T4BE37"/>
<evidence type="ECO:0000313" key="3">
    <source>
        <dbReference type="Proteomes" id="UP000241546"/>
    </source>
</evidence>
<dbReference type="GeneID" id="36606155"/>
<dbReference type="Proteomes" id="UP000241546">
    <property type="component" value="Unassembled WGS sequence"/>
</dbReference>
<dbReference type="RefSeq" id="XP_024750912.1">
    <property type="nucleotide sequence ID" value="XM_024898037.1"/>
</dbReference>
<reference evidence="3" key="1">
    <citation type="submission" date="2016-07" db="EMBL/GenBank/DDBJ databases">
        <title>Multiple horizontal gene transfer events from other fungi enriched the ability of initially mycotrophic Trichoderma (Ascomycota) to feed on dead plant biomass.</title>
        <authorList>
            <consortium name="DOE Joint Genome Institute"/>
            <person name="Atanasova L."/>
            <person name="Chenthamara K."/>
            <person name="Zhang J."/>
            <person name="Grujic M."/>
            <person name="Henrissat B."/>
            <person name="Kuo A."/>
            <person name="Aerts A."/>
            <person name="Salamov A."/>
            <person name="Lipzen A."/>
            <person name="Labutti K."/>
            <person name="Barry K."/>
            <person name="Miao Y."/>
            <person name="Rahimi M.J."/>
            <person name="Shen Q."/>
            <person name="Grigoriev I.V."/>
            <person name="Kubicek C.P."/>
            <person name="Druzhinina I.S."/>
        </authorList>
    </citation>
    <scope>NUCLEOTIDE SEQUENCE [LARGE SCALE GENOMIC DNA]</scope>
    <source>
        <strain evidence="3">TUCIM 6016</strain>
    </source>
</reference>